<keyword evidence="2" id="KW-0863">Zinc-finger</keyword>
<dbReference type="Gene3D" id="3.30.40.10">
    <property type="entry name" value="Zinc/RING finger domain, C3HC4 (zinc finger)"/>
    <property type="match status" value="1"/>
</dbReference>
<reference evidence="4" key="1">
    <citation type="journal article" date="2019" name="BMC Genomics">
        <title>A new reference genome for Sorghum bicolor reveals high levels of sequence similarity between sweet and grain genotypes: implications for the genetics of sugar metabolism.</title>
        <authorList>
            <person name="Cooper E.A."/>
            <person name="Brenton Z.W."/>
            <person name="Flinn B.S."/>
            <person name="Jenkins J."/>
            <person name="Shu S."/>
            <person name="Flowers D."/>
            <person name="Luo F."/>
            <person name="Wang Y."/>
            <person name="Xia P."/>
            <person name="Barry K."/>
            <person name="Daum C."/>
            <person name="Lipzen A."/>
            <person name="Yoshinaga Y."/>
            <person name="Schmutz J."/>
            <person name="Saski C."/>
            <person name="Vermerris W."/>
            <person name="Kresovich S."/>
        </authorList>
    </citation>
    <scope>NUCLEOTIDE SEQUENCE</scope>
</reference>
<dbReference type="AlphaFoldDB" id="A0A921UJA6"/>
<evidence type="ECO:0000313" key="5">
    <source>
        <dbReference type="Proteomes" id="UP000807115"/>
    </source>
</evidence>
<keyword evidence="3" id="KW-0862">Zinc</keyword>
<evidence type="ECO:0000313" key="4">
    <source>
        <dbReference type="EMBL" id="KAG0533200.1"/>
    </source>
</evidence>
<dbReference type="Pfam" id="PF13920">
    <property type="entry name" value="zf-C3HC4_3"/>
    <property type="match status" value="1"/>
</dbReference>
<dbReference type="InterPro" id="IPR013083">
    <property type="entry name" value="Znf_RING/FYVE/PHD"/>
</dbReference>
<evidence type="ECO:0000256" key="2">
    <source>
        <dbReference type="ARBA" id="ARBA00022771"/>
    </source>
</evidence>
<comment type="caution">
    <text evidence="4">The sequence shown here is derived from an EMBL/GenBank/DDBJ whole genome shotgun (WGS) entry which is preliminary data.</text>
</comment>
<accession>A0A921UJA6</accession>
<evidence type="ECO:0008006" key="6">
    <source>
        <dbReference type="Google" id="ProtNLM"/>
    </source>
</evidence>
<dbReference type="PANTHER" id="PTHR42647:SF38">
    <property type="entry name" value="RING-TYPE DOMAIN-CONTAINING PROTEIN"/>
    <property type="match status" value="1"/>
</dbReference>
<reference evidence="4" key="2">
    <citation type="submission" date="2020-10" db="EMBL/GenBank/DDBJ databases">
        <authorList>
            <person name="Cooper E.A."/>
            <person name="Brenton Z.W."/>
            <person name="Flinn B.S."/>
            <person name="Jenkins J."/>
            <person name="Shu S."/>
            <person name="Flowers D."/>
            <person name="Luo F."/>
            <person name="Wang Y."/>
            <person name="Xia P."/>
            <person name="Barry K."/>
            <person name="Daum C."/>
            <person name="Lipzen A."/>
            <person name="Yoshinaga Y."/>
            <person name="Schmutz J."/>
            <person name="Saski C."/>
            <person name="Vermerris W."/>
            <person name="Kresovich S."/>
        </authorList>
    </citation>
    <scope>NUCLEOTIDE SEQUENCE</scope>
</reference>
<protein>
    <recommendedName>
        <fullName evidence="6">RING-type domain-containing protein</fullName>
    </recommendedName>
</protein>
<organism evidence="4 5">
    <name type="scientific">Sorghum bicolor</name>
    <name type="common">Sorghum</name>
    <name type="synonym">Sorghum vulgare</name>
    <dbReference type="NCBI Taxonomy" id="4558"/>
    <lineage>
        <taxon>Eukaryota</taxon>
        <taxon>Viridiplantae</taxon>
        <taxon>Streptophyta</taxon>
        <taxon>Embryophyta</taxon>
        <taxon>Tracheophyta</taxon>
        <taxon>Spermatophyta</taxon>
        <taxon>Magnoliopsida</taxon>
        <taxon>Liliopsida</taxon>
        <taxon>Poales</taxon>
        <taxon>Poaceae</taxon>
        <taxon>PACMAD clade</taxon>
        <taxon>Panicoideae</taxon>
        <taxon>Andropogonodae</taxon>
        <taxon>Andropogoneae</taxon>
        <taxon>Sorghinae</taxon>
        <taxon>Sorghum</taxon>
    </lineage>
</organism>
<gene>
    <name evidence="4" type="ORF">BDA96_04G172400</name>
</gene>
<dbReference type="PANTHER" id="PTHR42647">
    <property type="entry name" value="SBP (S-RIBONUCLEASE BINDING PROTEIN) FAMILY PROTEIN"/>
    <property type="match status" value="1"/>
</dbReference>
<dbReference type="GO" id="GO:0008270">
    <property type="term" value="F:zinc ion binding"/>
    <property type="evidence" value="ECO:0007669"/>
    <property type="project" value="UniProtKB-KW"/>
</dbReference>
<evidence type="ECO:0000256" key="1">
    <source>
        <dbReference type="ARBA" id="ARBA00022723"/>
    </source>
</evidence>
<proteinExistence type="predicted"/>
<dbReference type="EMBL" id="CM027683">
    <property type="protein sequence ID" value="KAG0533200.1"/>
    <property type="molecule type" value="Genomic_DNA"/>
</dbReference>
<keyword evidence="1" id="KW-0479">Metal-binding</keyword>
<dbReference type="Proteomes" id="UP000807115">
    <property type="component" value="Chromosome 4"/>
</dbReference>
<evidence type="ECO:0000256" key="3">
    <source>
        <dbReference type="ARBA" id="ARBA00022833"/>
    </source>
</evidence>
<sequence length="362" mass="37308">MAVAHAFHHDSRAIRPALENATTTASAVLGDHDTAAGGCGHLLLLPGVVQRQAAAVAGHTAFSDPRSELTCNNNNKYDATWSVVVPRKRARIGGAVDAAGLVMEGHRHRALLPVPQAFAPGGGGEGALGGGGSSSSRVLCSGAASTSGRPSTAAPVSQSQHGILAHLYRHSVEVDALVRIENERLRAGLEEARRRHVRAVVSAVERGAARRLRAAEADLARALARNAELGERVREMGAEGQAWQGIASGHEAAAAGLRATLEQLLLQQAPCAGAADEEGQGEGEAVVEDARSCCFEPEREPRHGDSGSGCTRAACRACGAADACVLLLPCRHLCLCGGCEAVVEACPVCAATKNASLHVLLS</sequence>
<name>A0A921UJA6_SORBI</name>